<dbReference type="InterPro" id="IPR005674">
    <property type="entry name" value="CocE/Ser_esterase"/>
</dbReference>
<dbReference type="Gene3D" id="1.10.3020.10">
    <property type="entry name" value="alpha-amino acid ester hydrolase ( Helical cap domain)"/>
    <property type="match status" value="1"/>
</dbReference>
<dbReference type="InterPro" id="IPR008979">
    <property type="entry name" value="Galactose-bd-like_sf"/>
</dbReference>
<sequence>MTVPSRSSDLPIQVIRHVWIPLADGTRLAARIWLPEDAENAPVPAILEYIPYRKNDMTAARDETIHPEFARAGYASVRVDLRGSGDSEGIMTDEYSPTELDDGLQVIAWLAEQPWCDGKVGIIGKSWGGFNGLQLAALRPPALAAVITVCSTDDRYADDVHYNGGVVLGSEMLPWAATMLAYNARPPDPAVVGDAWREQWLARMETSPRYIETWLAHQRRDDYWRHGSVCEDYSAIDVPILAVGGLYDEYRTTLFRLLDNLSSPVRALLGPWSHNYPHQGVPGPAIDFIAESIRWWDHWMKGRDTGADQLPALRAYVPSSAPPDEDRTERRGRWVAEKSWPAADIAEHALPLEAAHRGGPAALSSRSGAGSLSGEWLQFGELAAQQVDQAPDDAVSATYTWPKLTEPVEIVGTPEVILTVSASQPIASLAVRLCDVDDDGASRLITAGLRNLTHHDDHERASALQPGTPRTYRIPLLATAHRFEPGQRIRLAMSAAYWPWAWPAPEAVEVTLLAADDDALVLPMRTAGDDDYSDETFAPPPHRPQRLQTGDEPMCKTIARELGTGRTSLEVHSTAEVRDPDDGLHYRALEINRYDRQPAEPASAQVECLRTERVGRDDWDTRVEATSQMSCDTTHFHLTSEITGYENDVEVFAQSWTTSIPRDFN</sequence>
<dbReference type="AlphaFoldDB" id="A0A7L4YMP9"/>
<dbReference type="RefSeq" id="WP_159544762.1">
    <property type="nucleotide sequence ID" value="NZ_CP047156.1"/>
</dbReference>
<dbReference type="InterPro" id="IPR029058">
    <property type="entry name" value="AB_hydrolase_fold"/>
</dbReference>
<evidence type="ECO:0000256" key="1">
    <source>
        <dbReference type="ARBA" id="ARBA00022801"/>
    </source>
</evidence>
<dbReference type="GO" id="GO:0008239">
    <property type="term" value="F:dipeptidyl-peptidase activity"/>
    <property type="evidence" value="ECO:0007669"/>
    <property type="project" value="InterPro"/>
</dbReference>
<keyword evidence="1 3" id="KW-0378">Hydrolase</keyword>
<feature type="domain" description="Xaa-Pro dipeptidyl-peptidase C-terminal" evidence="2">
    <location>
        <begin position="293"/>
        <end position="521"/>
    </location>
</feature>
<gene>
    <name evidence="3" type="ORF">EK0264_08740</name>
</gene>
<proteinExistence type="predicted"/>
<dbReference type="OrthoDB" id="5240615at2"/>
<dbReference type="InterPro" id="IPR050585">
    <property type="entry name" value="Xaa-Pro_dipeptidyl-ppase/CocE"/>
</dbReference>
<dbReference type="Gene3D" id="3.40.50.1820">
    <property type="entry name" value="alpha/beta hydrolase"/>
    <property type="match status" value="1"/>
</dbReference>
<dbReference type="Pfam" id="PF02129">
    <property type="entry name" value="Peptidase_S15"/>
    <property type="match status" value="1"/>
</dbReference>
<name>A0A7L4YMP9_9ACTN</name>
<dbReference type="PANTHER" id="PTHR43056">
    <property type="entry name" value="PEPTIDASE S9 PROLYL OLIGOPEPTIDASE"/>
    <property type="match status" value="1"/>
</dbReference>
<accession>A0A7L4YMP9</accession>
<organism evidence="3 4">
    <name type="scientific">Epidermidibacterium keratini</name>
    <dbReference type="NCBI Taxonomy" id="1891644"/>
    <lineage>
        <taxon>Bacteria</taxon>
        <taxon>Bacillati</taxon>
        <taxon>Actinomycetota</taxon>
        <taxon>Actinomycetes</taxon>
        <taxon>Sporichthyales</taxon>
        <taxon>Sporichthyaceae</taxon>
        <taxon>Epidermidibacterium</taxon>
    </lineage>
</organism>
<dbReference type="Proteomes" id="UP000463857">
    <property type="component" value="Chromosome"/>
</dbReference>
<evidence type="ECO:0000313" key="4">
    <source>
        <dbReference type="Proteomes" id="UP000463857"/>
    </source>
</evidence>
<dbReference type="PANTHER" id="PTHR43056:SF10">
    <property type="entry name" value="COCE_NOND FAMILY, PUTATIVE (AFU_ORTHOLOGUE AFUA_7G00600)-RELATED"/>
    <property type="match status" value="1"/>
</dbReference>
<dbReference type="InterPro" id="IPR000383">
    <property type="entry name" value="Xaa-Pro-like_dom"/>
</dbReference>
<dbReference type="NCBIfam" id="TIGR00976">
    <property type="entry name" value="CocE_NonD"/>
    <property type="match status" value="1"/>
</dbReference>
<dbReference type="SUPFAM" id="SSF49785">
    <property type="entry name" value="Galactose-binding domain-like"/>
    <property type="match status" value="1"/>
</dbReference>
<dbReference type="SMART" id="SM00939">
    <property type="entry name" value="PepX_C"/>
    <property type="match status" value="1"/>
</dbReference>
<evidence type="ECO:0000313" key="3">
    <source>
        <dbReference type="EMBL" id="QHC00358.1"/>
    </source>
</evidence>
<dbReference type="InterPro" id="IPR013736">
    <property type="entry name" value="Xaa-Pro_dipept_C"/>
</dbReference>
<dbReference type="SUPFAM" id="SSF53474">
    <property type="entry name" value="alpha/beta-Hydrolases"/>
    <property type="match status" value="1"/>
</dbReference>
<reference evidence="3 4" key="1">
    <citation type="journal article" date="2018" name="Int. J. Syst. Evol. Microbiol.">
        <title>Epidermidibacterium keratini gen. nov., sp. nov., a member of the family Sporichthyaceae, isolated from keratin epidermis.</title>
        <authorList>
            <person name="Lee D.G."/>
            <person name="Trujillo M.E."/>
            <person name="Kang S."/>
            <person name="Nam J.J."/>
            <person name="Kim Y.J."/>
        </authorList>
    </citation>
    <scope>NUCLEOTIDE SEQUENCE [LARGE SCALE GENOMIC DNA]</scope>
    <source>
        <strain evidence="3 4">EPI-7</strain>
    </source>
</reference>
<protein>
    <submittedName>
        <fullName evidence="3">CocE/NonD family hydrolase</fullName>
    </submittedName>
</protein>
<dbReference type="Pfam" id="PF08530">
    <property type="entry name" value="PepX_C"/>
    <property type="match status" value="1"/>
</dbReference>
<dbReference type="InParanoid" id="A0A7L4YMP9"/>
<dbReference type="KEGG" id="eke:EK0264_08740"/>
<dbReference type="Gene3D" id="2.60.120.260">
    <property type="entry name" value="Galactose-binding domain-like"/>
    <property type="match status" value="1"/>
</dbReference>
<evidence type="ECO:0000259" key="2">
    <source>
        <dbReference type="SMART" id="SM00939"/>
    </source>
</evidence>
<keyword evidence="4" id="KW-1185">Reference proteome</keyword>
<dbReference type="EMBL" id="CP047156">
    <property type="protein sequence ID" value="QHC00358.1"/>
    <property type="molecule type" value="Genomic_DNA"/>
</dbReference>